<dbReference type="Proteomes" id="UP001610563">
    <property type="component" value="Unassembled WGS sequence"/>
</dbReference>
<feature type="region of interest" description="Disordered" evidence="1">
    <location>
        <begin position="314"/>
        <end position="337"/>
    </location>
</feature>
<evidence type="ECO:0000313" key="2">
    <source>
        <dbReference type="EMBL" id="KAL2787748.1"/>
    </source>
</evidence>
<name>A0ABR4FWV2_9EURO</name>
<organism evidence="2 3">
    <name type="scientific">Aspergillus keveii</name>
    <dbReference type="NCBI Taxonomy" id="714993"/>
    <lineage>
        <taxon>Eukaryota</taxon>
        <taxon>Fungi</taxon>
        <taxon>Dikarya</taxon>
        <taxon>Ascomycota</taxon>
        <taxon>Pezizomycotina</taxon>
        <taxon>Eurotiomycetes</taxon>
        <taxon>Eurotiomycetidae</taxon>
        <taxon>Eurotiales</taxon>
        <taxon>Aspergillaceae</taxon>
        <taxon>Aspergillus</taxon>
        <taxon>Aspergillus subgen. Nidulantes</taxon>
    </lineage>
</organism>
<dbReference type="EMBL" id="JBFTWV010000091">
    <property type="protein sequence ID" value="KAL2787748.1"/>
    <property type="molecule type" value="Genomic_DNA"/>
</dbReference>
<feature type="compositionally biased region" description="Polar residues" evidence="1">
    <location>
        <begin position="19"/>
        <end position="28"/>
    </location>
</feature>
<proteinExistence type="predicted"/>
<keyword evidence="3" id="KW-1185">Reference proteome</keyword>
<comment type="caution">
    <text evidence="2">The sequence shown here is derived from an EMBL/GenBank/DDBJ whole genome shotgun (WGS) entry which is preliminary data.</text>
</comment>
<accession>A0ABR4FWV2</accession>
<reference evidence="2 3" key="1">
    <citation type="submission" date="2024-07" db="EMBL/GenBank/DDBJ databases">
        <title>Section-level genome sequencing and comparative genomics of Aspergillus sections Usti and Cavernicolus.</title>
        <authorList>
            <consortium name="Lawrence Berkeley National Laboratory"/>
            <person name="Nybo J.L."/>
            <person name="Vesth T.C."/>
            <person name="Theobald S."/>
            <person name="Frisvad J.C."/>
            <person name="Larsen T.O."/>
            <person name="Kjaerboelling I."/>
            <person name="Rothschild-Mancinelli K."/>
            <person name="Lyhne E.K."/>
            <person name="Kogle M.E."/>
            <person name="Barry K."/>
            <person name="Clum A."/>
            <person name="Na H."/>
            <person name="Ledsgaard L."/>
            <person name="Lin J."/>
            <person name="Lipzen A."/>
            <person name="Kuo A."/>
            <person name="Riley R."/>
            <person name="Mondo S."/>
            <person name="Labutti K."/>
            <person name="Haridas S."/>
            <person name="Pangalinan J."/>
            <person name="Salamov A.A."/>
            <person name="Simmons B.A."/>
            <person name="Magnuson J.K."/>
            <person name="Chen J."/>
            <person name="Drula E."/>
            <person name="Henrissat B."/>
            <person name="Wiebenga A."/>
            <person name="Lubbers R.J."/>
            <person name="Gomes A.C."/>
            <person name="Makela M.R."/>
            <person name="Stajich J."/>
            <person name="Grigoriev I.V."/>
            <person name="Mortensen U.H."/>
            <person name="De Vries R.P."/>
            <person name="Baker S.E."/>
            <person name="Andersen M.R."/>
        </authorList>
    </citation>
    <scope>NUCLEOTIDE SEQUENCE [LARGE SCALE GENOMIC DNA]</scope>
    <source>
        <strain evidence="2 3">CBS 209.92</strain>
    </source>
</reference>
<protein>
    <submittedName>
        <fullName evidence="2">Uncharacterized protein</fullName>
    </submittedName>
</protein>
<gene>
    <name evidence="2" type="ORF">BJX66DRAFT_340946</name>
</gene>
<sequence length="384" mass="44614">MGKRKTPHGKDDDEYWLSESPTSSTSTAKVKRRAPNKGDFALGHVPDLQDSVLDPINWERLKSDEPPVTMTGATYRELDELISSWAEKYAVDDIHEIETSLSTEQKESIIAALEGYCAQLSWKTFTDELPKLVYLNLPKLFTHARISKNLHQKILCNPFYYLDDQYAANVPLFASKPPPAGTALFLKFLLRDMILTRRDDAFECRKLMLRCLHAPNFRSRNEPGQPDYHMRVRNNAQRIIIDDLLSDFDLRALLKTKQPTDNERKDMDRIYSMADELCIRMNMTTKDMQFRYWETLPLYDSHSRIMELAPISKTADRERKRVEKHSGTKTKKAGNRSSPTINRRFVVLTLRPAFSYFRFQPYHWKRPGLDGTKTKASFAEHLLC</sequence>
<feature type="region of interest" description="Disordered" evidence="1">
    <location>
        <begin position="1"/>
        <end position="36"/>
    </location>
</feature>
<evidence type="ECO:0000256" key="1">
    <source>
        <dbReference type="SAM" id="MobiDB-lite"/>
    </source>
</evidence>
<evidence type="ECO:0000313" key="3">
    <source>
        <dbReference type="Proteomes" id="UP001610563"/>
    </source>
</evidence>
<feature type="compositionally biased region" description="Basic and acidic residues" evidence="1">
    <location>
        <begin position="314"/>
        <end position="326"/>
    </location>
</feature>